<comment type="caution">
    <text evidence="1">The sequence shown here is derived from an EMBL/GenBank/DDBJ whole genome shotgun (WGS) entry which is preliminary data.</text>
</comment>
<dbReference type="InterPro" id="IPR016024">
    <property type="entry name" value="ARM-type_fold"/>
</dbReference>
<reference evidence="1 2" key="1">
    <citation type="submission" date="2020-10" db="EMBL/GenBank/DDBJ databases">
        <title>Connecting structure to function with the recovery of over 1000 high-quality activated sludge metagenome-assembled genomes encoding full-length rRNA genes using long-read sequencing.</title>
        <authorList>
            <person name="Singleton C.M."/>
            <person name="Petriglieri F."/>
            <person name="Kristensen J.M."/>
            <person name="Kirkegaard R.H."/>
            <person name="Michaelsen T.Y."/>
            <person name="Andersen M.H."/>
            <person name="Karst S.M."/>
            <person name="Dueholm M.S."/>
            <person name="Nielsen P.H."/>
            <person name="Albertsen M."/>
        </authorList>
    </citation>
    <scope>NUCLEOTIDE SEQUENCE [LARGE SCALE GENOMIC DNA]</scope>
    <source>
        <strain evidence="1">Ribe_18-Q3-R11-54_MAXAC.273</strain>
    </source>
</reference>
<sequence length="212" mass="24008">MAKSTLEQLACSLGRKDQKPNIALAEKISKASDNKAVAELVDLMNHKLAAIRHDAIKVLYETGERTPALIIPYSREFLKLFEHKDNWMKWGAMTALSAISNTKPDLVATHLTSILDAMDTGSVITRDHGIYILCNVSKLKKYHEDCMELLLEQIQKAPVNQVPMYAEKTAEVISLPYVKKLERILRARLDVMEVPSKEKRIEKLLKNLLKVT</sequence>
<dbReference type="Proteomes" id="UP000808337">
    <property type="component" value="Unassembled WGS sequence"/>
</dbReference>
<dbReference type="AlphaFoldDB" id="A0A9D7SZP5"/>
<protein>
    <submittedName>
        <fullName evidence="1">Uncharacterized protein</fullName>
    </submittedName>
</protein>
<accession>A0A9D7SZP5</accession>
<dbReference type="SUPFAM" id="SSF48371">
    <property type="entry name" value="ARM repeat"/>
    <property type="match status" value="1"/>
</dbReference>
<gene>
    <name evidence="1" type="ORF">IPP15_21745</name>
</gene>
<dbReference type="Gene3D" id="1.25.10.10">
    <property type="entry name" value="Leucine-rich Repeat Variant"/>
    <property type="match status" value="1"/>
</dbReference>
<evidence type="ECO:0000313" key="1">
    <source>
        <dbReference type="EMBL" id="MBK9984952.1"/>
    </source>
</evidence>
<dbReference type="InterPro" id="IPR011989">
    <property type="entry name" value="ARM-like"/>
</dbReference>
<proteinExistence type="predicted"/>
<organism evidence="1 2">
    <name type="scientific">Candidatus Opimibacter skivensis</name>
    <dbReference type="NCBI Taxonomy" id="2982028"/>
    <lineage>
        <taxon>Bacteria</taxon>
        <taxon>Pseudomonadati</taxon>
        <taxon>Bacteroidota</taxon>
        <taxon>Saprospiria</taxon>
        <taxon>Saprospirales</taxon>
        <taxon>Saprospiraceae</taxon>
        <taxon>Candidatus Opimibacter</taxon>
    </lineage>
</organism>
<dbReference type="EMBL" id="JADKGY010000032">
    <property type="protein sequence ID" value="MBK9984952.1"/>
    <property type="molecule type" value="Genomic_DNA"/>
</dbReference>
<evidence type="ECO:0000313" key="2">
    <source>
        <dbReference type="Proteomes" id="UP000808337"/>
    </source>
</evidence>
<name>A0A9D7SZP5_9BACT</name>